<keyword evidence="1" id="KW-1133">Transmembrane helix</keyword>
<evidence type="ECO:0000256" key="1">
    <source>
        <dbReference type="SAM" id="Phobius"/>
    </source>
</evidence>
<evidence type="ECO:0000313" key="3">
    <source>
        <dbReference type="WBParaSite" id="Gr19_v10_g9436.t1"/>
    </source>
</evidence>
<protein>
    <submittedName>
        <fullName evidence="3">Secreted protein</fullName>
    </submittedName>
</protein>
<dbReference type="AlphaFoldDB" id="A0A914ICV0"/>
<evidence type="ECO:0000313" key="2">
    <source>
        <dbReference type="Proteomes" id="UP000887572"/>
    </source>
</evidence>
<dbReference type="WBParaSite" id="Gr19_v10_g9436.t1">
    <property type="protein sequence ID" value="Gr19_v10_g9436.t1"/>
    <property type="gene ID" value="Gr19_v10_g9436"/>
</dbReference>
<sequence>MWRVSIPYSSTTKKETMVLILQVFFVITLIDSALQLKCRINAVGNVPGLDQLVDKSEKECDTRPWFNLAVHLDRKYIHCVFAVCYLPIPVAADTWSYHWASFYGCSKESDEETCANGAYGVADELSKRIVGGMKMHCEPCELGLKNVDYQNSDRPLCNETHIECGWINPNDYIRTPVPPETTSSSDVLPLPIPDPDSGGITIKIGLPVVLANLAIAIGLWRRR</sequence>
<keyword evidence="1" id="KW-0472">Membrane</keyword>
<proteinExistence type="predicted"/>
<organism evidence="2 3">
    <name type="scientific">Globodera rostochiensis</name>
    <name type="common">Golden nematode worm</name>
    <name type="synonym">Heterodera rostochiensis</name>
    <dbReference type="NCBI Taxonomy" id="31243"/>
    <lineage>
        <taxon>Eukaryota</taxon>
        <taxon>Metazoa</taxon>
        <taxon>Ecdysozoa</taxon>
        <taxon>Nematoda</taxon>
        <taxon>Chromadorea</taxon>
        <taxon>Rhabditida</taxon>
        <taxon>Tylenchina</taxon>
        <taxon>Tylenchomorpha</taxon>
        <taxon>Tylenchoidea</taxon>
        <taxon>Heteroderidae</taxon>
        <taxon>Heteroderinae</taxon>
        <taxon>Globodera</taxon>
    </lineage>
</organism>
<keyword evidence="2" id="KW-1185">Reference proteome</keyword>
<feature type="transmembrane region" description="Helical" evidence="1">
    <location>
        <begin position="200"/>
        <end position="220"/>
    </location>
</feature>
<name>A0A914ICV0_GLORO</name>
<keyword evidence="1" id="KW-0812">Transmembrane</keyword>
<reference evidence="3" key="1">
    <citation type="submission" date="2022-11" db="UniProtKB">
        <authorList>
            <consortium name="WormBaseParasite"/>
        </authorList>
    </citation>
    <scope>IDENTIFICATION</scope>
</reference>
<dbReference type="Proteomes" id="UP000887572">
    <property type="component" value="Unplaced"/>
</dbReference>
<accession>A0A914ICV0</accession>